<dbReference type="InterPro" id="IPR050330">
    <property type="entry name" value="Bact_OuterMem_StrucFunc"/>
</dbReference>
<dbReference type="InterPro" id="IPR006664">
    <property type="entry name" value="OMP_bac"/>
</dbReference>
<keyword evidence="2 4" id="KW-0472">Membrane</keyword>
<keyword evidence="3" id="KW-0998">Cell outer membrane</keyword>
<dbReference type="EMBL" id="FXYD01000002">
    <property type="protein sequence ID" value="SMX37019.1"/>
    <property type="molecule type" value="Genomic_DNA"/>
</dbReference>
<evidence type="ECO:0000259" key="5">
    <source>
        <dbReference type="PROSITE" id="PS51123"/>
    </source>
</evidence>
<proteinExistence type="predicted"/>
<dbReference type="InterPro" id="IPR006665">
    <property type="entry name" value="OmpA-like"/>
</dbReference>
<dbReference type="CDD" id="cd07185">
    <property type="entry name" value="OmpA_C-like"/>
    <property type="match status" value="1"/>
</dbReference>
<dbReference type="PRINTS" id="PR01021">
    <property type="entry name" value="OMPADOMAIN"/>
</dbReference>
<dbReference type="SUPFAM" id="SSF103088">
    <property type="entry name" value="OmpA-like"/>
    <property type="match status" value="1"/>
</dbReference>
<sequence length="230" mass="24738">MGIGAMKTTAAITATVLVLTGCSNTSGQAQWRNFNTREAGSEIDTGYFGNATMNNTQVHSGQSSFTINLNRRFASEVNTMVTFPFNSTVLDAQARATLQQQASWIRQFPEVRFKVFGHTDLVGSTSYNRGLGLRRAEAAVLYLTSHGIDRSRLEAVVSFGETQPLIVTEGQERRNRRTITEVSGFVQSHQTVMDGQYGAIIFREYVDSATASSTVGSGGGGGGLQPGPPA</sequence>
<keyword evidence="7" id="KW-1185">Reference proteome</keyword>
<evidence type="ECO:0000256" key="1">
    <source>
        <dbReference type="ARBA" id="ARBA00004442"/>
    </source>
</evidence>
<dbReference type="GO" id="GO:0009279">
    <property type="term" value="C:cell outer membrane"/>
    <property type="evidence" value="ECO:0007669"/>
    <property type="project" value="UniProtKB-SubCell"/>
</dbReference>
<dbReference type="PANTHER" id="PTHR30329:SF21">
    <property type="entry name" value="LIPOPROTEIN YIAD-RELATED"/>
    <property type="match status" value="1"/>
</dbReference>
<organism evidence="6 7">
    <name type="scientific">Octadecabacter ascidiaceicola</name>
    <dbReference type="NCBI Taxonomy" id="1655543"/>
    <lineage>
        <taxon>Bacteria</taxon>
        <taxon>Pseudomonadati</taxon>
        <taxon>Pseudomonadota</taxon>
        <taxon>Alphaproteobacteria</taxon>
        <taxon>Rhodobacterales</taxon>
        <taxon>Roseobacteraceae</taxon>
        <taxon>Octadecabacter</taxon>
    </lineage>
</organism>
<evidence type="ECO:0000313" key="6">
    <source>
        <dbReference type="EMBL" id="SMX37019.1"/>
    </source>
</evidence>
<dbReference type="InterPro" id="IPR036737">
    <property type="entry name" value="OmpA-like_sf"/>
</dbReference>
<reference evidence="7" key="1">
    <citation type="submission" date="2017-05" db="EMBL/GenBank/DDBJ databases">
        <authorList>
            <person name="Rodrigo-Torres L."/>
            <person name="Arahal R. D."/>
            <person name="Lucena T."/>
        </authorList>
    </citation>
    <scope>NUCLEOTIDE SEQUENCE [LARGE SCALE GENOMIC DNA]</scope>
    <source>
        <strain evidence="7">CECT 8868</strain>
    </source>
</reference>
<evidence type="ECO:0000256" key="2">
    <source>
        <dbReference type="ARBA" id="ARBA00023136"/>
    </source>
</evidence>
<feature type="domain" description="OmpA-like" evidence="5">
    <location>
        <begin position="70"/>
        <end position="186"/>
    </location>
</feature>
<evidence type="ECO:0000313" key="7">
    <source>
        <dbReference type="Proteomes" id="UP000203464"/>
    </source>
</evidence>
<keyword evidence="6" id="KW-0449">Lipoprotein</keyword>
<dbReference type="Pfam" id="PF00691">
    <property type="entry name" value="OmpA"/>
    <property type="match status" value="1"/>
</dbReference>
<name>A0A238K294_9RHOB</name>
<dbReference type="AlphaFoldDB" id="A0A238K294"/>
<dbReference type="PROSITE" id="PS51123">
    <property type="entry name" value="OMPA_2"/>
    <property type="match status" value="1"/>
</dbReference>
<gene>
    <name evidence="6" type="ORF">OCA8868_01233</name>
</gene>
<dbReference type="PROSITE" id="PS51257">
    <property type="entry name" value="PROKAR_LIPOPROTEIN"/>
    <property type="match status" value="1"/>
</dbReference>
<evidence type="ECO:0000256" key="4">
    <source>
        <dbReference type="PROSITE-ProRule" id="PRU00473"/>
    </source>
</evidence>
<dbReference type="PANTHER" id="PTHR30329">
    <property type="entry name" value="STATOR ELEMENT OF FLAGELLAR MOTOR COMPLEX"/>
    <property type="match status" value="1"/>
</dbReference>
<dbReference type="Proteomes" id="UP000203464">
    <property type="component" value="Unassembled WGS sequence"/>
</dbReference>
<evidence type="ECO:0000256" key="3">
    <source>
        <dbReference type="ARBA" id="ARBA00023237"/>
    </source>
</evidence>
<dbReference type="Gene3D" id="3.30.1330.60">
    <property type="entry name" value="OmpA-like domain"/>
    <property type="match status" value="1"/>
</dbReference>
<protein>
    <submittedName>
        <fullName evidence="6">Outer membrane lipoprotein Omp16</fullName>
    </submittedName>
</protein>
<comment type="subcellular location">
    <subcellularLocation>
        <location evidence="1">Cell outer membrane</location>
    </subcellularLocation>
</comment>
<accession>A0A238K294</accession>